<dbReference type="Pfam" id="PF04828">
    <property type="entry name" value="GFA"/>
    <property type="match status" value="1"/>
</dbReference>
<reference evidence="6 7" key="1">
    <citation type="submission" date="2013-03" db="EMBL/GenBank/DDBJ databases">
        <title>The Genome Sequence of Exophiala aquamarina CBS 119918.</title>
        <authorList>
            <consortium name="The Broad Institute Genomics Platform"/>
            <person name="Cuomo C."/>
            <person name="de Hoog S."/>
            <person name="Gorbushina A."/>
            <person name="Walker B."/>
            <person name="Young S.K."/>
            <person name="Zeng Q."/>
            <person name="Gargeya S."/>
            <person name="Fitzgerald M."/>
            <person name="Haas B."/>
            <person name="Abouelleil A."/>
            <person name="Allen A.W."/>
            <person name="Alvarado L."/>
            <person name="Arachchi H.M."/>
            <person name="Berlin A.M."/>
            <person name="Chapman S.B."/>
            <person name="Gainer-Dewar J."/>
            <person name="Goldberg J."/>
            <person name="Griggs A."/>
            <person name="Gujja S."/>
            <person name="Hansen M."/>
            <person name="Howarth C."/>
            <person name="Imamovic A."/>
            <person name="Ireland A."/>
            <person name="Larimer J."/>
            <person name="McCowan C."/>
            <person name="Murphy C."/>
            <person name="Pearson M."/>
            <person name="Poon T.W."/>
            <person name="Priest M."/>
            <person name="Roberts A."/>
            <person name="Saif S."/>
            <person name="Shea T."/>
            <person name="Sisk P."/>
            <person name="Sykes S."/>
            <person name="Wortman J."/>
            <person name="Nusbaum C."/>
            <person name="Birren B."/>
        </authorList>
    </citation>
    <scope>NUCLEOTIDE SEQUENCE [LARGE SCALE GENOMIC DNA]</scope>
    <source>
        <strain evidence="6 7">CBS 119918</strain>
    </source>
</reference>
<dbReference type="InterPro" id="IPR011057">
    <property type="entry name" value="Mss4-like_sf"/>
</dbReference>
<dbReference type="GeneID" id="25277860"/>
<evidence type="ECO:0000256" key="1">
    <source>
        <dbReference type="ARBA" id="ARBA00005495"/>
    </source>
</evidence>
<sequence length="108" mass="12092">HSLLVAIKIRVNDDNLFGEKRRGHICHCDNCRKVAGGIFGANLIIEDEKVEFLNGKENLRRYEDLDTLSGTPLGRFFCQTCGVPIMSVTPNYKGKVVLKLGIVRVHPI</sequence>
<gene>
    <name evidence="6" type="ORF">A1O9_02920</name>
</gene>
<dbReference type="AlphaFoldDB" id="A0A072PMQ9"/>
<dbReference type="VEuPathDB" id="FungiDB:A1O9_02920"/>
<dbReference type="HOGENOM" id="CLU_055491_3_3_1"/>
<keyword evidence="7" id="KW-1185">Reference proteome</keyword>
<feature type="non-terminal residue" evidence="6">
    <location>
        <position position="108"/>
    </location>
</feature>
<dbReference type="OrthoDB" id="9985472at2759"/>
<feature type="domain" description="CENP-V/GFA" evidence="5">
    <location>
        <begin position="1"/>
        <end position="108"/>
    </location>
</feature>
<evidence type="ECO:0000259" key="5">
    <source>
        <dbReference type="PROSITE" id="PS51891"/>
    </source>
</evidence>
<dbReference type="STRING" id="1182545.A0A072PMQ9"/>
<keyword evidence="3" id="KW-0862">Zinc</keyword>
<name>A0A072PMQ9_9EURO</name>
<evidence type="ECO:0000313" key="6">
    <source>
        <dbReference type="EMBL" id="KEF61354.1"/>
    </source>
</evidence>
<proteinExistence type="inferred from homology"/>
<comment type="caution">
    <text evidence="6">The sequence shown here is derived from an EMBL/GenBank/DDBJ whole genome shotgun (WGS) entry which is preliminary data.</text>
</comment>
<dbReference type="GO" id="GO:0016846">
    <property type="term" value="F:carbon-sulfur lyase activity"/>
    <property type="evidence" value="ECO:0007669"/>
    <property type="project" value="InterPro"/>
</dbReference>
<evidence type="ECO:0000313" key="7">
    <source>
        <dbReference type="Proteomes" id="UP000027920"/>
    </source>
</evidence>
<dbReference type="PROSITE" id="PS51891">
    <property type="entry name" value="CENP_V_GFA"/>
    <property type="match status" value="1"/>
</dbReference>
<feature type="non-terminal residue" evidence="6">
    <location>
        <position position="1"/>
    </location>
</feature>
<evidence type="ECO:0000256" key="2">
    <source>
        <dbReference type="ARBA" id="ARBA00022723"/>
    </source>
</evidence>
<dbReference type="PANTHER" id="PTHR33337:SF43">
    <property type="entry name" value="CENP-V_GFA DOMAIN-CONTAINING PROTEIN"/>
    <property type="match status" value="1"/>
</dbReference>
<accession>A0A072PMQ9</accession>
<dbReference type="PANTHER" id="PTHR33337">
    <property type="entry name" value="GFA DOMAIN-CONTAINING PROTEIN"/>
    <property type="match status" value="1"/>
</dbReference>
<keyword evidence="4" id="KW-0456">Lyase</keyword>
<dbReference type="InterPro" id="IPR006913">
    <property type="entry name" value="CENP-V/GFA"/>
</dbReference>
<dbReference type="Proteomes" id="UP000027920">
    <property type="component" value="Unassembled WGS sequence"/>
</dbReference>
<dbReference type="SUPFAM" id="SSF51316">
    <property type="entry name" value="Mss4-like"/>
    <property type="match status" value="1"/>
</dbReference>
<organism evidence="6 7">
    <name type="scientific">Exophiala aquamarina CBS 119918</name>
    <dbReference type="NCBI Taxonomy" id="1182545"/>
    <lineage>
        <taxon>Eukaryota</taxon>
        <taxon>Fungi</taxon>
        <taxon>Dikarya</taxon>
        <taxon>Ascomycota</taxon>
        <taxon>Pezizomycotina</taxon>
        <taxon>Eurotiomycetes</taxon>
        <taxon>Chaetothyriomycetidae</taxon>
        <taxon>Chaetothyriales</taxon>
        <taxon>Herpotrichiellaceae</taxon>
        <taxon>Exophiala</taxon>
    </lineage>
</organism>
<dbReference type="EMBL" id="AMGV01000002">
    <property type="protein sequence ID" value="KEF61354.1"/>
    <property type="molecule type" value="Genomic_DNA"/>
</dbReference>
<protein>
    <recommendedName>
        <fullName evidence="5">CENP-V/GFA domain-containing protein</fullName>
    </recommendedName>
</protein>
<evidence type="ECO:0000256" key="4">
    <source>
        <dbReference type="ARBA" id="ARBA00023239"/>
    </source>
</evidence>
<dbReference type="RefSeq" id="XP_013263944.1">
    <property type="nucleotide sequence ID" value="XM_013408490.1"/>
</dbReference>
<comment type="similarity">
    <text evidence="1">Belongs to the Gfa family.</text>
</comment>
<dbReference type="GO" id="GO:0046872">
    <property type="term" value="F:metal ion binding"/>
    <property type="evidence" value="ECO:0007669"/>
    <property type="project" value="UniProtKB-KW"/>
</dbReference>
<keyword evidence="2" id="KW-0479">Metal-binding</keyword>
<evidence type="ECO:0000256" key="3">
    <source>
        <dbReference type="ARBA" id="ARBA00022833"/>
    </source>
</evidence>
<dbReference type="Gene3D" id="3.90.1590.10">
    <property type="entry name" value="glutathione-dependent formaldehyde- activating enzyme (gfa)"/>
    <property type="match status" value="1"/>
</dbReference>